<reference evidence="2 3" key="1">
    <citation type="journal article" date="2024" name="Nat. Commun.">
        <title>Phylogenomics reveals the evolutionary origins of lichenization in chlorophyte algae.</title>
        <authorList>
            <person name="Puginier C."/>
            <person name="Libourel C."/>
            <person name="Otte J."/>
            <person name="Skaloud P."/>
            <person name="Haon M."/>
            <person name="Grisel S."/>
            <person name="Petersen M."/>
            <person name="Berrin J.G."/>
            <person name="Delaux P.M."/>
            <person name="Dal Grande F."/>
            <person name="Keller J."/>
        </authorList>
    </citation>
    <scope>NUCLEOTIDE SEQUENCE [LARGE SCALE GENOMIC DNA]</scope>
    <source>
        <strain evidence="2 3">SAG 2523</strain>
    </source>
</reference>
<evidence type="ECO:0000313" key="2">
    <source>
        <dbReference type="EMBL" id="KAK9867328.1"/>
    </source>
</evidence>
<sequence>MVNPLNYVCPDIAASWVQEWAKDPKAAAKKAELLTRDADAPEDASGQSIQAPPPSALAKATVHNGQSLMSSAKIAATKAQKGDLKGASDIAAHPEKANGHAVPNGNGLYA</sequence>
<proteinExistence type="predicted"/>
<evidence type="ECO:0000313" key="3">
    <source>
        <dbReference type="Proteomes" id="UP001485043"/>
    </source>
</evidence>
<accession>A0AAW1TEQ6</accession>
<feature type="compositionally biased region" description="Basic and acidic residues" evidence="1">
    <location>
        <begin position="80"/>
        <end position="98"/>
    </location>
</feature>
<organism evidence="2 3">
    <name type="scientific">Apatococcus fuscideae</name>
    <dbReference type="NCBI Taxonomy" id="2026836"/>
    <lineage>
        <taxon>Eukaryota</taxon>
        <taxon>Viridiplantae</taxon>
        <taxon>Chlorophyta</taxon>
        <taxon>core chlorophytes</taxon>
        <taxon>Trebouxiophyceae</taxon>
        <taxon>Chlorellales</taxon>
        <taxon>Chlorellaceae</taxon>
        <taxon>Apatococcus</taxon>
    </lineage>
</organism>
<comment type="caution">
    <text evidence="2">The sequence shown here is derived from an EMBL/GenBank/DDBJ whole genome shotgun (WGS) entry which is preliminary data.</text>
</comment>
<keyword evidence="3" id="KW-1185">Reference proteome</keyword>
<dbReference type="EMBL" id="JALJOV010000094">
    <property type="protein sequence ID" value="KAK9867328.1"/>
    <property type="molecule type" value="Genomic_DNA"/>
</dbReference>
<dbReference type="Proteomes" id="UP001485043">
    <property type="component" value="Unassembled WGS sequence"/>
</dbReference>
<gene>
    <name evidence="2" type="ORF">WJX84_011614</name>
</gene>
<name>A0AAW1TEQ6_9CHLO</name>
<evidence type="ECO:0000256" key="1">
    <source>
        <dbReference type="SAM" id="MobiDB-lite"/>
    </source>
</evidence>
<dbReference type="AlphaFoldDB" id="A0AAW1TEQ6"/>
<feature type="region of interest" description="Disordered" evidence="1">
    <location>
        <begin position="33"/>
        <end position="110"/>
    </location>
</feature>
<protein>
    <submittedName>
        <fullName evidence="2">Uncharacterized protein</fullName>
    </submittedName>
</protein>